<dbReference type="PANTHER" id="PTHR10622">
    <property type="entry name" value="HET DOMAIN-CONTAINING PROTEIN"/>
    <property type="match status" value="1"/>
</dbReference>
<dbReference type="STRING" id="576137.A0A1L7X020"/>
<dbReference type="GO" id="GO:0043531">
    <property type="term" value="F:ADP binding"/>
    <property type="evidence" value="ECO:0007669"/>
    <property type="project" value="InterPro"/>
</dbReference>
<dbReference type="SUPFAM" id="SSF52540">
    <property type="entry name" value="P-loop containing nucleoside triphosphate hydrolases"/>
    <property type="match status" value="1"/>
</dbReference>
<evidence type="ECO:0000259" key="3">
    <source>
        <dbReference type="Pfam" id="PF06985"/>
    </source>
</evidence>
<dbReference type="Gene3D" id="1.25.40.10">
    <property type="entry name" value="Tetratricopeptide repeat domain"/>
    <property type="match status" value="1"/>
</dbReference>
<evidence type="ECO:0000259" key="2">
    <source>
        <dbReference type="Pfam" id="PF00931"/>
    </source>
</evidence>
<evidence type="ECO:0000256" key="1">
    <source>
        <dbReference type="SAM" id="MobiDB-lite"/>
    </source>
</evidence>
<dbReference type="Pfam" id="PF13374">
    <property type="entry name" value="TPR_10"/>
    <property type="match status" value="2"/>
</dbReference>
<dbReference type="InterPro" id="IPR010730">
    <property type="entry name" value="HET"/>
</dbReference>
<feature type="domain" description="NB-ARC" evidence="2">
    <location>
        <begin position="283"/>
        <end position="456"/>
    </location>
</feature>
<keyword evidence="6" id="KW-1185">Reference proteome</keyword>
<evidence type="ECO:0000259" key="4">
    <source>
        <dbReference type="Pfam" id="PF25000"/>
    </source>
</evidence>
<feature type="compositionally biased region" description="Polar residues" evidence="1">
    <location>
        <begin position="260"/>
        <end position="269"/>
    </location>
</feature>
<proteinExistence type="predicted"/>
<dbReference type="Proteomes" id="UP000184330">
    <property type="component" value="Unassembled WGS sequence"/>
</dbReference>
<dbReference type="OrthoDB" id="1658288at2759"/>
<feature type="domain" description="DUF7779" evidence="4">
    <location>
        <begin position="543"/>
        <end position="641"/>
    </location>
</feature>
<evidence type="ECO:0000313" key="5">
    <source>
        <dbReference type="EMBL" id="CZR58360.1"/>
    </source>
</evidence>
<evidence type="ECO:0000313" key="6">
    <source>
        <dbReference type="Proteomes" id="UP000184330"/>
    </source>
</evidence>
<sequence length="890" mass="101891">MRLLKLTGPGQFSLTEVSRHNTPPYAILSHTWTDDQEVSFKDLMKGKGKDKAGYRKISFCSEQAARDNLQYFWVDTCCIDKSNNTELTEAINSMFRWYRDAARCYTYLADVSTPGYDTDPQSCQSIWEASFRESRWFTRGWTLQELIAPASVEFFSSEGKRLGDKKSLQQQIYEITGIPIQALQGNPFSYFSITERMAWATKRQTTKEEDEAYCLLGICEVSMPLVYGEGRQKALTRLLREVSESSTEINNIKDQEDSLESQPTPSSTVPFRRDADFVDRKTVLDQIHQKCAIAGSWTALVGLGGVGKSQLAIEYAYQSQERSPNTWVFWVHASNAARFEQSYRDIADCVRIPERRNPTANIFKLVHDWLRGSKGQWLIILDNVDDARFLLEAQPYNSGSSSKPLREYLPQSQNGSILITSRSKEAALKLVEPCDIIAVDPMDEKHALALFGKKLGVQEDSNDTAELVAALEFMPLAIVQAAAYISKRAPRSSVRQYFEQFQKSDRKRTNLLDHEGGQLRRDREAKNSIIITWQISFNYIYQTRPSAANLLSLMSFFDCQGIPEVLLQNRTKHRNYFQDREEHNQEYDDDDDDFSSQSSQSDEFEEDVAALRNFSFISINADGTTFEMHRLVQLATRKWLEAHGQLEKWKQQFVRKLCKEFPTGEYENWASIGNRVEAEEMSVQAMKARRKILGREDEDTLWSMAMVGLAYELRGQWDRAEELEVQVMEIRKKKLGADHLSTLTSMANLAATYWNQDRWEAAEELEVQVMEMSKKKLGADHPSTLISMANLAATYRDQGRWVAAEELEVQVMETRKKKLGANHPNTLSSMANLAFTWREQGRDSEAGLTIPISYLPQIRWRDGRQRGQSDNSVMAEGMAKGQECLISHKE</sequence>
<dbReference type="Pfam" id="PF06985">
    <property type="entry name" value="HET"/>
    <property type="match status" value="1"/>
</dbReference>
<dbReference type="InterPro" id="IPR056681">
    <property type="entry name" value="DUF7779"/>
</dbReference>
<dbReference type="InterPro" id="IPR027417">
    <property type="entry name" value="P-loop_NTPase"/>
</dbReference>
<accession>A0A1L7X020</accession>
<dbReference type="InterPro" id="IPR011990">
    <property type="entry name" value="TPR-like_helical_dom_sf"/>
</dbReference>
<dbReference type="Pfam" id="PF25000">
    <property type="entry name" value="DUF7779"/>
    <property type="match status" value="1"/>
</dbReference>
<dbReference type="Pfam" id="PF00931">
    <property type="entry name" value="NB-ARC"/>
    <property type="match status" value="1"/>
</dbReference>
<organism evidence="5 6">
    <name type="scientific">Phialocephala subalpina</name>
    <dbReference type="NCBI Taxonomy" id="576137"/>
    <lineage>
        <taxon>Eukaryota</taxon>
        <taxon>Fungi</taxon>
        <taxon>Dikarya</taxon>
        <taxon>Ascomycota</taxon>
        <taxon>Pezizomycotina</taxon>
        <taxon>Leotiomycetes</taxon>
        <taxon>Helotiales</taxon>
        <taxon>Mollisiaceae</taxon>
        <taxon>Phialocephala</taxon>
        <taxon>Phialocephala fortinii species complex</taxon>
    </lineage>
</organism>
<name>A0A1L7X020_9HELO</name>
<protein>
    <submittedName>
        <fullName evidence="5">Related to kinesin light chain 1</fullName>
    </submittedName>
</protein>
<dbReference type="Pfam" id="PF13424">
    <property type="entry name" value="TPR_12"/>
    <property type="match status" value="1"/>
</dbReference>
<dbReference type="EMBL" id="FJOG01000011">
    <property type="protein sequence ID" value="CZR58360.1"/>
    <property type="molecule type" value="Genomic_DNA"/>
</dbReference>
<feature type="region of interest" description="Disordered" evidence="1">
    <location>
        <begin position="249"/>
        <end position="271"/>
    </location>
</feature>
<gene>
    <name evidence="5" type="ORF">PAC_08252</name>
</gene>
<dbReference type="PANTHER" id="PTHR10622:SF11">
    <property type="entry name" value="HET-DOMAIN-CONTAINING PROTEIN"/>
    <property type="match status" value="1"/>
</dbReference>
<dbReference type="SUPFAM" id="SSF48452">
    <property type="entry name" value="TPR-like"/>
    <property type="match status" value="2"/>
</dbReference>
<dbReference type="Gene3D" id="3.40.50.300">
    <property type="entry name" value="P-loop containing nucleotide triphosphate hydrolases"/>
    <property type="match status" value="1"/>
</dbReference>
<dbReference type="InterPro" id="IPR002182">
    <property type="entry name" value="NB-ARC"/>
</dbReference>
<feature type="domain" description="Heterokaryon incompatibility" evidence="3">
    <location>
        <begin position="25"/>
        <end position="145"/>
    </location>
</feature>
<dbReference type="AlphaFoldDB" id="A0A1L7X020"/>
<reference evidence="5 6" key="1">
    <citation type="submission" date="2016-03" db="EMBL/GenBank/DDBJ databases">
        <authorList>
            <person name="Ploux O."/>
        </authorList>
    </citation>
    <scope>NUCLEOTIDE SEQUENCE [LARGE SCALE GENOMIC DNA]</scope>
    <source>
        <strain evidence="5 6">UAMH 11012</strain>
    </source>
</reference>